<evidence type="ECO:0000313" key="11">
    <source>
        <dbReference type="Proteomes" id="UP000310249"/>
    </source>
</evidence>
<dbReference type="GO" id="GO:0007165">
    <property type="term" value="P:signal transduction"/>
    <property type="evidence" value="ECO:0007669"/>
    <property type="project" value="TreeGrafter"/>
</dbReference>
<evidence type="ECO:0000256" key="8">
    <source>
        <dbReference type="PROSITE-ProRule" id="PRU00533"/>
    </source>
</evidence>
<comment type="catalytic activity">
    <reaction evidence="7 9">
        <text>a fatty acyl-[ACP] + S-adenosyl-L-methionine = an N-acyl-L-homoserine lactone + S-methyl-5'-thioadenosine + holo-[ACP] + H(+)</text>
        <dbReference type="Rhea" id="RHEA:10096"/>
        <dbReference type="Rhea" id="RHEA-COMP:9685"/>
        <dbReference type="Rhea" id="RHEA-COMP:14125"/>
        <dbReference type="ChEBI" id="CHEBI:15378"/>
        <dbReference type="ChEBI" id="CHEBI:17509"/>
        <dbReference type="ChEBI" id="CHEBI:55474"/>
        <dbReference type="ChEBI" id="CHEBI:59789"/>
        <dbReference type="ChEBI" id="CHEBI:64479"/>
        <dbReference type="ChEBI" id="CHEBI:138651"/>
        <dbReference type="EC" id="2.3.1.184"/>
    </reaction>
</comment>
<dbReference type="GO" id="GO:0009372">
    <property type="term" value="P:quorum sensing"/>
    <property type="evidence" value="ECO:0007669"/>
    <property type="project" value="UniProtKB-UniRule"/>
</dbReference>
<keyword evidence="4 9" id="KW-0808">Transferase</keyword>
<keyword evidence="6 8" id="KW-0071">Autoinducer synthesis</keyword>
<dbReference type="PANTHER" id="PTHR39322:SF1">
    <property type="entry name" value="ISOVALERYL-HOMOSERINE LACTONE SYNTHASE"/>
    <property type="match status" value="1"/>
</dbReference>
<dbReference type="GO" id="GO:0061579">
    <property type="term" value="F:N-acyl homoserine lactone synthase activity"/>
    <property type="evidence" value="ECO:0007669"/>
    <property type="project" value="UniProtKB-UniRule"/>
</dbReference>
<evidence type="ECO:0000256" key="5">
    <source>
        <dbReference type="ARBA" id="ARBA00022691"/>
    </source>
</evidence>
<dbReference type="PROSITE" id="PS51187">
    <property type="entry name" value="AUTOINDUCER_SYNTH_2"/>
    <property type="match status" value="1"/>
</dbReference>
<dbReference type="AlphaFoldDB" id="A0A5S3WRA9"/>
<dbReference type="Pfam" id="PF00765">
    <property type="entry name" value="Autoind_synth"/>
    <property type="match status" value="1"/>
</dbReference>
<proteinExistence type="inferred from homology"/>
<dbReference type="EC" id="2.3.1.184" evidence="1 9"/>
<dbReference type="Proteomes" id="UP000310249">
    <property type="component" value="Unassembled WGS sequence"/>
</dbReference>
<dbReference type="InterPro" id="IPR016181">
    <property type="entry name" value="Acyl_CoA_acyltransferase"/>
</dbReference>
<dbReference type="Gene3D" id="3.40.630.30">
    <property type="match status" value="1"/>
</dbReference>
<evidence type="ECO:0000256" key="6">
    <source>
        <dbReference type="ARBA" id="ARBA00022929"/>
    </source>
</evidence>
<dbReference type="InterPro" id="IPR001690">
    <property type="entry name" value="Autoind_synthase"/>
</dbReference>
<evidence type="ECO:0000256" key="3">
    <source>
        <dbReference type="ARBA" id="ARBA00022654"/>
    </source>
</evidence>
<keyword evidence="5 9" id="KW-0949">S-adenosyl-L-methionine</keyword>
<organism evidence="10 11">
    <name type="scientific">Pseudoalteromonas rubra</name>
    <dbReference type="NCBI Taxonomy" id="43658"/>
    <lineage>
        <taxon>Bacteria</taxon>
        <taxon>Pseudomonadati</taxon>
        <taxon>Pseudomonadota</taxon>
        <taxon>Gammaproteobacteria</taxon>
        <taxon>Alteromonadales</taxon>
        <taxon>Pseudoalteromonadaceae</taxon>
        <taxon>Pseudoalteromonas</taxon>
    </lineage>
</organism>
<comment type="caution">
    <text evidence="10">The sequence shown here is derived from an EMBL/GenBank/DDBJ whole genome shotgun (WGS) entry which is preliminary data.</text>
</comment>
<dbReference type="PANTHER" id="PTHR39322">
    <property type="entry name" value="ACYL-HOMOSERINE-LACTONE SYNTHASE"/>
    <property type="match status" value="1"/>
</dbReference>
<dbReference type="EMBL" id="PNCI01000008">
    <property type="protein sequence ID" value="TMP31509.1"/>
    <property type="molecule type" value="Genomic_DNA"/>
</dbReference>
<comment type="similarity">
    <text evidence="8 9">Belongs to the autoinducer synthase family.</text>
</comment>
<reference evidence="11" key="2">
    <citation type="submission" date="2019-06" db="EMBL/GenBank/DDBJ databases">
        <title>Co-occurence of chitin degradation, pigmentation and bioactivity in marine Pseudoalteromonas.</title>
        <authorList>
            <person name="Sonnenschein E.C."/>
            <person name="Bech P.K."/>
        </authorList>
    </citation>
    <scope>NUCLEOTIDE SEQUENCE [LARGE SCALE GENOMIC DNA]</scope>
    <source>
        <strain evidence="11">S2676</strain>
    </source>
</reference>
<dbReference type="SUPFAM" id="SSF55729">
    <property type="entry name" value="Acyl-CoA N-acyltransferases (Nat)"/>
    <property type="match status" value="1"/>
</dbReference>
<protein>
    <recommendedName>
        <fullName evidence="2 9">Acyl-homoserine-lactone synthase</fullName>
        <ecNumber evidence="1 9">2.3.1.184</ecNumber>
    </recommendedName>
    <alternativeName>
        <fullName evidence="9">Autoinducer synthesis protein</fullName>
    </alternativeName>
</protein>
<evidence type="ECO:0000313" key="10">
    <source>
        <dbReference type="EMBL" id="TMP31509.1"/>
    </source>
</evidence>
<evidence type="ECO:0000256" key="4">
    <source>
        <dbReference type="ARBA" id="ARBA00022679"/>
    </source>
</evidence>
<gene>
    <name evidence="10" type="ORF">CWB99_04455</name>
</gene>
<sequence length="215" mass="24742">MTKAISIIENNWQVLVTRASNKLIDCFKLRHSVFSEELRWVKTEQSKMEIDKYDFASTHVMAYQEDTVKGYMRITPEHSPWLLNDTFSFLIEDKNYQFEKNSAEVTRLAVDIISRDAKVKDTFTVCDLLIKGLLAHAQQNNIQYWYIVVSRQILSLLKRKGLPCEVLGKTVTMPDGVRTVAAKIDVRQFISACNQFYLTNTAPEPVVNIPYLQAA</sequence>
<evidence type="ECO:0000256" key="1">
    <source>
        <dbReference type="ARBA" id="ARBA00012340"/>
    </source>
</evidence>
<name>A0A5S3WRA9_9GAMM</name>
<accession>A0A5S3WRA9</accession>
<dbReference type="RefSeq" id="WP_138550774.1">
    <property type="nucleotide sequence ID" value="NZ_PNCH01000014.1"/>
</dbReference>
<reference evidence="10 11" key="1">
    <citation type="submission" date="2018-01" db="EMBL/GenBank/DDBJ databases">
        <authorList>
            <person name="Paulsen S."/>
            <person name="Gram L.K."/>
        </authorList>
    </citation>
    <scope>NUCLEOTIDE SEQUENCE [LARGE SCALE GENOMIC DNA]</scope>
    <source>
        <strain evidence="10 11">S2676</strain>
    </source>
</reference>
<dbReference type="PRINTS" id="PR01549">
    <property type="entry name" value="AUTOINDCRSYN"/>
</dbReference>
<evidence type="ECO:0000256" key="7">
    <source>
        <dbReference type="ARBA" id="ARBA00048576"/>
    </source>
</evidence>
<evidence type="ECO:0000256" key="2">
    <source>
        <dbReference type="ARBA" id="ARBA00018768"/>
    </source>
</evidence>
<evidence type="ECO:0000256" key="9">
    <source>
        <dbReference type="RuleBase" id="RU361135"/>
    </source>
</evidence>
<dbReference type="OrthoDB" id="6856543at2"/>
<keyword evidence="3 8" id="KW-0673">Quorum sensing</keyword>